<dbReference type="AlphaFoldDB" id="A0A194W083"/>
<dbReference type="GO" id="GO:0016787">
    <property type="term" value="F:hydrolase activity"/>
    <property type="evidence" value="ECO:0007669"/>
    <property type="project" value="UniProtKB-KW"/>
</dbReference>
<dbReference type="SUPFAM" id="SSF56601">
    <property type="entry name" value="beta-lactamase/transpeptidase-like"/>
    <property type="match status" value="1"/>
</dbReference>
<comment type="similarity">
    <text evidence="1">Belongs to the class-A beta-lactamase family.</text>
</comment>
<evidence type="ECO:0000313" key="4">
    <source>
        <dbReference type="EMBL" id="KUI69916.1"/>
    </source>
</evidence>
<gene>
    <name evidence="4" type="ORF">VM1G_05216</name>
</gene>
<keyword evidence="2" id="KW-0378">Hydrolase</keyword>
<dbReference type="Gene3D" id="3.40.710.10">
    <property type="entry name" value="DD-peptidase/beta-lactamase superfamily"/>
    <property type="match status" value="1"/>
</dbReference>
<evidence type="ECO:0000256" key="1">
    <source>
        <dbReference type="ARBA" id="ARBA00009009"/>
    </source>
</evidence>
<dbReference type="InterPro" id="IPR001466">
    <property type="entry name" value="Beta-lactam-related"/>
</dbReference>
<evidence type="ECO:0000256" key="2">
    <source>
        <dbReference type="ARBA" id="ARBA00022801"/>
    </source>
</evidence>
<keyword evidence="4" id="KW-0012">Acyltransferase</keyword>
<dbReference type="InterPro" id="IPR012338">
    <property type="entry name" value="Beta-lactam/transpept-like"/>
</dbReference>
<dbReference type="OrthoDB" id="428260at2759"/>
<feature type="domain" description="Beta-lactamase-related" evidence="3">
    <location>
        <begin position="6"/>
        <end position="360"/>
    </location>
</feature>
<name>A0A194W083_CYTMA</name>
<keyword evidence="5" id="KW-1185">Reference proteome</keyword>
<accession>A0A194W083</accession>
<dbReference type="PANTHER" id="PTHR43283:SF17">
    <property type="entry name" value="(LOVD), PUTATIVE (AFU_ORTHOLOGUE AFUA_5G00920)-RELATED"/>
    <property type="match status" value="1"/>
</dbReference>
<sequence>MAANLEKRLQELVDTKQIPNASLYACDATGNFSYHSIFGSAGPSPDSPPFTTDFHLWAASSTKFLVSIALMKLVEEGHLALDDTVDALLPELAALKILTSTKAPWEHKTPENKITYRQLLSHTSGLTYYFHHPHMIAWRQQNPVTQEDVPHRFSAPLLYEPGTGWEYSCGLDWASLAIERVTGTTLSAYLNKILEPAGVAPDDITFFPLTLPGVKIPTMTQRAGDGSLFAGDQGVPPLPKADQTFCYGGHGGFVRGDAYLKVLRSLLADDGKLLAPATAAEMLRPQLDATQKDAINNGLMYLAPPFERTAARGVRRGAMDHCLCGNMDMEGQPWGRGKGTVMWGGAPNIKWFLDREKGLCGFFGAAMLPSGDPTYVDVEVEFEKAVYEMAGKSSPTAS</sequence>
<proteinExistence type="inferred from homology"/>
<dbReference type="Proteomes" id="UP000078559">
    <property type="component" value="Chromosome 5"/>
</dbReference>
<protein>
    <submittedName>
        <fullName evidence="4">Acyltransferase LovD</fullName>
    </submittedName>
</protein>
<dbReference type="InterPro" id="IPR050789">
    <property type="entry name" value="Diverse_Enzym_Activities"/>
</dbReference>
<reference evidence="4" key="1">
    <citation type="submission" date="2014-12" db="EMBL/GenBank/DDBJ databases">
        <title>Genome Sequence of Valsa Canker Pathogens Uncovers a Specific Adaption of Colonization on Woody Bark.</title>
        <authorList>
            <person name="Yin Z."/>
            <person name="Liu H."/>
            <person name="Gao X."/>
            <person name="Li Z."/>
            <person name="Song N."/>
            <person name="Ke X."/>
            <person name="Dai Q."/>
            <person name="Wu Y."/>
            <person name="Sun Y."/>
            <person name="Xu J.-R."/>
            <person name="Kang Z.K."/>
            <person name="Wang L."/>
            <person name="Huang L."/>
        </authorList>
    </citation>
    <scope>NUCLEOTIDE SEQUENCE [LARGE SCALE GENOMIC DNA]</scope>
    <source>
        <strain evidence="4">03-8</strain>
    </source>
</reference>
<keyword evidence="4" id="KW-0808">Transferase</keyword>
<evidence type="ECO:0000259" key="3">
    <source>
        <dbReference type="Pfam" id="PF00144"/>
    </source>
</evidence>
<dbReference type="PANTHER" id="PTHR43283">
    <property type="entry name" value="BETA-LACTAMASE-RELATED"/>
    <property type="match status" value="1"/>
</dbReference>
<evidence type="ECO:0000313" key="5">
    <source>
        <dbReference type="Proteomes" id="UP000078559"/>
    </source>
</evidence>
<dbReference type="SMR" id="A0A194W083"/>
<dbReference type="GO" id="GO:0016746">
    <property type="term" value="F:acyltransferase activity"/>
    <property type="evidence" value="ECO:0007669"/>
    <property type="project" value="UniProtKB-KW"/>
</dbReference>
<organism evidence="4 5">
    <name type="scientific">Cytospora mali</name>
    <name type="common">Apple Valsa canker fungus</name>
    <name type="synonym">Valsa mali</name>
    <dbReference type="NCBI Taxonomy" id="578113"/>
    <lineage>
        <taxon>Eukaryota</taxon>
        <taxon>Fungi</taxon>
        <taxon>Dikarya</taxon>
        <taxon>Ascomycota</taxon>
        <taxon>Pezizomycotina</taxon>
        <taxon>Sordariomycetes</taxon>
        <taxon>Sordariomycetidae</taxon>
        <taxon>Diaporthales</taxon>
        <taxon>Cytosporaceae</taxon>
        <taxon>Cytospora</taxon>
    </lineage>
</organism>
<dbReference type="Pfam" id="PF00144">
    <property type="entry name" value="Beta-lactamase"/>
    <property type="match status" value="1"/>
</dbReference>
<dbReference type="EMBL" id="CM003102">
    <property type="protein sequence ID" value="KUI69916.1"/>
    <property type="molecule type" value="Genomic_DNA"/>
</dbReference>